<feature type="domain" description="Response regulatory" evidence="4">
    <location>
        <begin position="5"/>
        <end position="119"/>
    </location>
</feature>
<evidence type="ECO:0000256" key="3">
    <source>
        <dbReference type="PROSITE-ProRule" id="PRU01091"/>
    </source>
</evidence>
<feature type="domain" description="OmpR/PhoB-type" evidence="5">
    <location>
        <begin position="126"/>
        <end position="223"/>
    </location>
</feature>
<name>A0A7W6CFK2_9SPHN</name>
<evidence type="ECO:0000259" key="4">
    <source>
        <dbReference type="PROSITE" id="PS50110"/>
    </source>
</evidence>
<evidence type="ECO:0000313" key="6">
    <source>
        <dbReference type="EMBL" id="MBB3954917.1"/>
    </source>
</evidence>
<dbReference type="Pfam" id="PF00072">
    <property type="entry name" value="Response_reg"/>
    <property type="match status" value="1"/>
</dbReference>
<dbReference type="SMART" id="SM00448">
    <property type="entry name" value="REC"/>
    <property type="match status" value="1"/>
</dbReference>
<dbReference type="InterPro" id="IPR011006">
    <property type="entry name" value="CheY-like_superfamily"/>
</dbReference>
<dbReference type="EMBL" id="JACIDX010000006">
    <property type="protein sequence ID" value="MBB3954917.1"/>
    <property type="molecule type" value="Genomic_DNA"/>
</dbReference>
<accession>A0A7W6CFK2</accession>
<dbReference type="SUPFAM" id="SSF52172">
    <property type="entry name" value="CheY-like"/>
    <property type="match status" value="1"/>
</dbReference>
<keyword evidence="7" id="KW-1185">Reference proteome</keyword>
<dbReference type="PANTHER" id="PTHR48111:SF76">
    <property type="entry name" value="TWO-COMPONENT RESPONSE REGULATOR"/>
    <property type="match status" value="1"/>
</dbReference>
<dbReference type="GO" id="GO:0032993">
    <property type="term" value="C:protein-DNA complex"/>
    <property type="evidence" value="ECO:0007669"/>
    <property type="project" value="TreeGrafter"/>
</dbReference>
<dbReference type="Proteomes" id="UP000548867">
    <property type="component" value="Unassembled WGS sequence"/>
</dbReference>
<dbReference type="RefSeq" id="WP_183624789.1">
    <property type="nucleotide sequence ID" value="NZ_JACIDX010000006.1"/>
</dbReference>
<evidence type="ECO:0000259" key="5">
    <source>
        <dbReference type="PROSITE" id="PS51755"/>
    </source>
</evidence>
<dbReference type="CDD" id="cd00383">
    <property type="entry name" value="trans_reg_C"/>
    <property type="match status" value="1"/>
</dbReference>
<organism evidence="6 7">
    <name type="scientific">Novosphingobium sediminicola</name>
    <dbReference type="NCBI Taxonomy" id="563162"/>
    <lineage>
        <taxon>Bacteria</taxon>
        <taxon>Pseudomonadati</taxon>
        <taxon>Pseudomonadota</taxon>
        <taxon>Alphaproteobacteria</taxon>
        <taxon>Sphingomonadales</taxon>
        <taxon>Sphingomonadaceae</taxon>
        <taxon>Novosphingobium</taxon>
    </lineage>
</organism>
<keyword evidence="1 3" id="KW-0238">DNA-binding</keyword>
<evidence type="ECO:0000313" key="7">
    <source>
        <dbReference type="Proteomes" id="UP000548867"/>
    </source>
</evidence>
<dbReference type="SMART" id="SM00862">
    <property type="entry name" value="Trans_reg_C"/>
    <property type="match status" value="1"/>
</dbReference>
<dbReference type="PANTHER" id="PTHR48111">
    <property type="entry name" value="REGULATOR OF RPOS"/>
    <property type="match status" value="1"/>
</dbReference>
<protein>
    <submittedName>
        <fullName evidence="6">Two-component system OmpR family response regulator</fullName>
    </submittedName>
</protein>
<dbReference type="GO" id="GO:0006355">
    <property type="term" value="P:regulation of DNA-templated transcription"/>
    <property type="evidence" value="ECO:0007669"/>
    <property type="project" value="InterPro"/>
</dbReference>
<dbReference type="Gene3D" id="3.40.50.2300">
    <property type="match status" value="1"/>
</dbReference>
<dbReference type="InterPro" id="IPR036388">
    <property type="entry name" value="WH-like_DNA-bd_sf"/>
</dbReference>
<dbReference type="InterPro" id="IPR039420">
    <property type="entry name" value="WalR-like"/>
</dbReference>
<dbReference type="PROSITE" id="PS50110">
    <property type="entry name" value="RESPONSE_REGULATORY"/>
    <property type="match status" value="1"/>
</dbReference>
<feature type="modified residue" description="4-aspartylphosphate" evidence="2">
    <location>
        <position position="54"/>
    </location>
</feature>
<sequence length="228" mass="24804">MTQKPVLVVEDDPIIAGVICRNLAAWGHPSLHALTGREALALEREGAVGAIILDRMLPDIGGIEILSQWRASGCNTPVLMLSALGSVQDRVEGLKAGADDYLTKPFDDAELEARLAAICRRNQRKGDDLAVGRLRLDNAAHRAFLGDAGIDLNRKQFSMLAYLMRHADRVVTRAMLLENVWGYAFDPATNIVESNLSRLRGRLQALGCDAVETLRGEGYVLRSAKCGA</sequence>
<dbReference type="InterPro" id="IPR001789">
    <property type="entry name" value="Sig_transdc_resp-reg_receiver"/>
</dbReference>
<proteinExistence type="predicted"/>
<dbReference type="GO" id="GO:0000156">
    <property type="term" value="F:phosphorelay response regulator activity"/>
    <property type="evidence" value="ECO:0007669"/>
    <property type="project" value="TreeGrafter"/>
</dbReference>
<dbReference type="Pfam" id="PF00486">
    <property type="entry name" value="Trans_reg_C"/>
    <property type="match status" value="1"/>
</dbReference>
<dbReference type="PROSITE" id="PS51755">
    <property type="entry name" value="OMPR_PHOB"/>
    <property type="match status" value="1"/>
</dbReference>
<dbReference type="AlphaFoldDB" id="A0A7W6CFK2"/>
<dbReference type="Gene3D" id="6.10.250.690">
    <property type="match status" value="1"/>
</dbReference>
<gene>
    <name evidence="6" type="ORF">GGR38_001866</name>
</gene>
<feature type="DNA-binding region" description="OmpR/PhoB-type" evidence="3">
    <location>
        <begin position="126"/>
        <end position="223"/>
    </location>
</feature>
<reference evidence="6 7" key="1">
    <citation type="submission" date="2020-08" db="EMBL/GenBank/DDBJ databases">
        <title>Genomic Encyclopedia of Type Strains, Phase IV (KMG-IV): sequencing the most valuable type-strain genomes for metagenomic binning, comparative biology and taxonomic classification.</title>
        <authorList>
            <person name="Goeker M."/>
        </authorList>
    </citation>
    <scope>NUCLEOTIDE SEQUENCE [LARGE SCALE GENOMIC DNA]</scope>
    <source>
        <strain evidence="6 7">DSM 27057</strain>
    </source>
</reference>
<dbReference type="CDD" id="cd17574">
    <property type="entry name" value="REC_OmpR"/>
    <property type="match status" value="1"/>
</dbReference>
<evidence type="ECO:0000256" key="2">
    <source>
        <dbReference type="PROSITE-ProRule" id="PRU00169"/>
    </source>
</evidence>
<keyword evidence="2" id="KW-0597">Phosphoprotein</keyword>
<dbReference type="GO" id="GO:0000976">
    <property type="term" value="F:transcription cis-regulatory region binding"/>
    <property type="evidence" value="ECO:0007669"/>
    <property type="project" value="TreeGrafter"/>
</dbReference>
<dbReference type="InterPro" id="IPR001867">
    <property type="entry name" value="OmpR/PhoB-type_DNA-bd"/>
</dbReference>
<comment type="caution">
    <text evidence="6">The sequence shown here is derived from an EMBL/GenBank/DDBJ whole genome shotgun (WGS) entry which is preliminary data.</text>
</comment>
<dbReference type="GO" id="GO:0005829">
    <property type="term" value="C:cytosol"/>
    <property type="evidence" value="ECO:0007669"/>
    <property type="project" value="TreeGrafter"/>
</dbReference>
<evidence type="ECO:0000256" key="1">
    <source>
        <dbReference type="ARBA" id="ARBA00023125"/>
    </source>
</evidence>
<dbReference type="Gene3D" id="1.10.10.10">
    <property type="entry name" value="Winged helix-like DNA-binding domain superfamily/Winged helix DNA-binding domain"/>
    <property type="match status" value="1"/>
</dbReference>